<reference evidence="3" key="1">
    <citation type="journal article" date="2019" name="Int. J. Syst. Evol. Microbiol.">
        <title>The Global Catalogue of Microorganisms (GCM) 10K type strain sequencing project: providing services to taxonomists for standard genome sequencing and annotation.</title>
        <authorList>
            <consortium name="The Broad Institute Genomics Platform"/>
            <consortium name="The Broad Institute Genome Sequencing Center for Infectious Disease"/>
            <person name="Wu L."/>
            <person name="Ma J."/>
        </authorList>
    </citation>
    <scope>NUCLEOTIDE SEQUENCE [LARGE SCALE GENOMIC DNA]</scope>
    <source>
        <strain evidence="3">KCTC 42217</strain>
    </source>
</reference>
<gene>
    <name evidence="2" type="ORF">ACFSJU_14890</name>
</gene>
<organism evidence="2 3">
    <name type="scientific">Paradesertivirga mongoliensis</name>
    <dbReference type="NCBI Taxonomy" id="2100740"/>
    <lineage>
        <taxon>Bacteria</taxon>
        <taxon>Pseudomonadati</taxon>
        <taxon>Bacteroidota</taxon>
        <taxon>Sphingobacteriia</taxon>
        <taxon>Sphingobacteriales</taxon>
        <taxon>Sphingobacteriaceae</taxon>
        <taxon>Paradesertivirga</taxon>
    </lineage>
</organism>
<dbReference type="Pfam" id="PF22292">
    <property type="entry name" value="DUF6965"/>
    <property type="match status" value="1"/>
</dbReference>
<sequence>MSIAQIEQYFATTPIPKEVQLNRSTRIVDTELFLSTSLAYAKKHGEKSPGYEHLMQMYTHLTKPEGE</sequence>
<keyword evidence="3" id="KW-1185">Reference proteome</keyword>
<dbReference type="Proteomes" id="UP001597387">
    <property type="component" value="Unassembled WGS sequence"/>
</dbReference>
<name>A0ABW4ZP80_9SPHI</name>
<evidence type="ECO:0000259" key="1">
    <source>
        <dbReference type="Pfam" id="PF22292"/>
    </source>
</evidence>
<proteinExistence type="predicted"/>
<protein>
    <submittedName>
        <fullName evidence="2">DUF6965 family protein</fullName>
    </submittedName>
</protein>
<evidence type="ECO:0000313" key="3">
    <source>
        <dbReference type="Proteomes" id="UP001597387"/>
    </source>
</evidence>
<comment type="caution">
    <text evidence="2">The sequence shown here is derived from an EMBL/GenBank/DDBJ whole genome shotgun (WGS) entry which is preliminary data.</text>
</comment>
<dbReference type="EMBL" id="JBHUHZ010000002">
    <property type="protein sequence ID" value="MFD2163694.1"/>
    <property type="molecule type" value="Genomic_DNA"/>
</dbReference>
<accession>A0ABW4ZP80</accession>
<evidence type="ECO:0000313" key="2">
    <source>
        <dbReference type="EMBL" id="MFD2163694.1"/>
    </source>
</evidence>
<feature type="domain" description="DUF6965" evidence="1">
    <location>
        <begin position="1"/>
        <end position="60"/>
    </location>
</feature>
<dbReference type="InterPro" id="IPR054238">
    <property type="entry name" value="DUF6965"/>
</dbReference>
<dbReference type="RefSeq" id="WP_255900420.1">
    <property type="nucleotide sequence ID" value="NZ_JAFMZO010000002.1"/>
</dbReference>